<feature type="region of interest" description="Disordered" evidence="5">
    <location>
        <begin position="616"/>
        <end position="648"/>
    </location>
</feature>
<evidence type="ECO:0000256" key="5">
    <source>
        <dbReference type="SAM" id="MobiDB-lite"/>
    </source>
</evidence>
<feature type="region of interest" description="Disordered" evidence="5">
    <location>
        <begin position="282"/>
        <end position="311"/>
    </location>
</feature>
<keyword evidence="3" id="KW-0804">Transcription</keyword>
<evidence type="ECO:0000313" key="8">
    <source>
        <dbReference type="Proteomes" id="UP001197093"/>
    </source>
</evidence>
<dbReference type="InterPro" id="IPR051127">
    <property type="entry name" value="Fungal_SecMet_Regulators"/>
</dbReference>
<evidence type="ECO:0000259" key="6">
    <source>
        <dbReference type="SMART" id="SM00906"/>
    </source>
</evidence>
<dbReference type="GO" id="GO:0006351">
    <property type="term" value="P:DNA-templated transcription"/>
    <property type="evidence" value="ECO:0007669"/>
    <property type="project" value="InterPro"/>
</dbReference>
<name>A0AAD4F528_9PEZI</name>
<proteinExistence type="predicted"/>
<evidence type="ECO:0000256" key="3">
    <source>
        <dbReference type="ARBA" id="ARBA00023163"/>
    </source>
</evidence>
<evidence type="ECO:0000256" key="1">
    <source>
        <dbReference type="ARBA" id="ARBA00023015"/>
    </source>
</evidence>
<dbReference type="GO" id="GO:0005634">
    <property type="term" value="C:nucleus"/>
    <property type="evidence" value="ECO:0007669"/>
    <property type="project" value="TreeGrafter"/>
</dbReference>
<comment type="caution">
    <text evidence="7">The sequence shown here is derived from an EMBL/GenBank/DDBJ whole genome shotgun (WGS) entry which is preliminary data.</text>
</comment>
<dbReference type="PANTHER" id="PTHR47424:SF3">
    <property type="entry name" value="REGULATORY PROTEIN GAL4"/>
    <property type="match status" value="1"/>
</dbReference>
<feature type="region of interest" description="Disordered" evidence="5">
    <location>
        <begin position="1"/>
        <end position="41"/>
    </location>
</feature>
<dbReference type="EMBL" id="JAHCVI010000001">
    <property type="protein sequence ID" value="KAG7293456.1"/>
    <property type="molecule type" value="Genomic_DNA"/>
</dbReference>
<reference evidence="7" key="1">
    <citation type="submission" date="2023-02" db="EMBL/GenBank/DDBJ databases">
        <authorList>
            <person name="Palmer J.M."/>
        </authorList>
    </citation>
    <scope>NUCLEOTIDE SEQUENCE</scope>
    <source>
        <strain evidence="7">FW57</strain>
    </source>
</reference>
<keyword evidence="8" id="KW-1185">Reference proteome</keyword>
<dbReference type="InterPro" id="IPR007219">
    <property type="entry name" value="XnlR_reg_dom"/>
</dbReference>
<dbReference type="SMART" id="SM00906">
    <property type="entry name" value="Fungal_trans"/>
    <property type="match status" value="1"/>
</dbReference>
<feature type="compositionally biased region" description="Low complexity" evidence="5">
    <location>
        <begin position="616"/>
        <end position="636"/>
    </location>
</feature>
<dbReference type="GO" id="GO:0000435">
    <property type="term" value="P:positive regulation of transcription from RNA polymerase II promoter by galactose"/>
    <property type="evidence" value="ECO:0007669"/>
    <property type="project" value="TreeGrafter"/>
</dbReference>
<dbReference type="PANTHER" id="PTHR47424">
    <property type="entry name" value="REGULATORY PROTEIN GAL4"/>
    <property type="match status" value="1"/>
</dbReference>
<dbReference type="Pfam" id="PF04082">
    <property type="entry name" value="Fungal_trans"/>
    <property type="match status" value="1"/>
</dbReference>
<evidence type="ECO:0000256" key="2">
    <source>
        <dbReference type="ARBA" id="ARBA00023125"/>
    </source>
</evidence>
<dbReference type="GO" id="GO:0000981">
    <property type="term" value="F:DNA-binding transcription factor activity, RNA polymerase II-specific"/>
    <property type="evidence" value="ECO:0007669"/>
    <property type="project" value="TreeGrafter"/>
</dbReference>
<accession>A0AAD4F528</accession>
<keyword evidence="4" id="KW-0539">Nucleus</keyword>
<feature type="compositionally biased region" description="Low complexity" evidence="5">
    <location>
        <begin position="131"/>
        <end position="141"/>
    </location>
</feature>
<dbReference type="GO" id="GO:0008270">
    <property type="term" value="F:zinc ion binding"/>
    <property type="evidence" value="ECO:0007669"/>
    <property type="project" value="InterPro"/>
</dbReference>
<gene>
    <name evidence="7" type="ORF">NEMBOFW57_003507</name>
</gene>
<keyword evidence="2" id="KW-0238">DNA-binding</keyword>
<feature type="domain" description="Xylanolytic transcriptional activator regulatory" evidence="6">
    <location>
        <begin position="437"/>
        <end position="511"/>
    </location>
</feature>
<dbReference type="AlphaFoldDB" id="A0AAD4F528"/>
<feature type="compositionally biased region" description="Basic and acidic residues" evidence="5">
    <location>
        <begin position="10"/>
        <end position="37"/>
    </location>
</feature>
<protein>
    <recommendedName>
        <fullName evidence="6">Xylanolytic transcriptional activator regulatory domain-containing protein</fullName>
    </recommendedName>
</protein>
<dbReference type="Proteomes" id="UP001197093">
    <property type="component" value="Unassembled WGS sequence"/>
</dbReference>
<sequence length="836" mass="91511">MDTIVIPQKRARERDQGGDPEHESGSEHPGEQREQQRKRARLSCNTCKARKTKAKTGACQYCRSIGIPCEADPRSRKRPFYRVSGDVYDHSIKLLRRFVPEDALPELTVDKIQALLQKLDSDANYTPGTPAPVVVALPPSADNETSRRGSNGVATASEPPLLRNPEAERHRTPETPGPTAAALPAGGDGAGLRTSDPKITSSVTEADAPPPPRELEAGSNHTSKTPAARPPGEDELGLVPDDPAGSNDVMEADEHPLLQEELGYVGADSSIRWNHAARMARGAPSHSDPKIIPPLRTGLLPPTSPESPDGRCREEAYLPPRQLCMTYVARFFDQIHCIYWFYSAEQFHTRLHRTYDTKGTKASSSWLCALYSIFALGSMLSTQSDGGRVQDSKTSLDYLAMAKNLSPAAADEADIDSIKAFGLLSLATHATCYSVTAYLHLGTAVRIGFSLGLHRDVSLRNKDALEWERGRRLWWTIYVLDYEMASRFGYPCSITESSVFMTTPPATEQILSPGPNTPLGYQALLVSLIQLRKKISHECFLRPAHVGGRLPISSVTNCLGALRHWLDTVPSHLRHNSASLHPQHRRAVSLLPLRFWTAVIALTRPFLLFLIAKSSPSSPSSTSSPADGNANANGNGMPPPPPPPVKRHIYEQMSSSCIEAAEAGVQVVRSMREDGTLSSLMLLDCHCVGEIMWILILALQRHGGTERQEMLRFCLETLKGMDQVGWCEKVAPELEARVRESGVLESGAMQLVRGGHAHTQVDGGLENGGGEGAVPQGLLMDPEFITWNMDGSQFDVFETLDLDNRSGMLDMFMDASFLGSQFLYDDLAGVHTTHET</sequence>
<dbReference type="GO" id="GO:0000978">
    <property type="term" value="F:RNA polymerase II cis-regulatory region sequence-specific DNA binding"/>
    <property type="evidence" value="ECO:0007669"/>
    <property type="project" value="TreeGrafter"/>
</dbReference>
<evidence type="ECO:0000313" key="7">
    <source>
        <dbReference type="EMBL" id="KAG7293456.1"/>
    </source>
</evidence>
<evidence type="ECO:0000256" key="4">
    <source>
        <dbReference type="ARBA" id="ARBA00023242"/>
    </source>
</evidence>
<organism evidence="7 8">
    <name type="scientific">Staphylotrichum longicolle</name>
    <dbReference type="NCBI Taxonomy" id="669026"/>
    <lineage>
        <taxon>Eukaryota</taxon>
        <taxon>Fungi</taxon>
        <taxon>Dikarya</taxon>
        <taxon>Ascomycota</taxon>
        <taxon>Pezizomycotina</taxon>
        <taxon>Sordariomycetes</taxon>
        <taxon>Sordariomycetidae</taxon>
        <taxon>Sordariales</taxon>
        <taxon>Chaetomiaceae</taxon>
        <taxon>Staphylotrichum</taxon>
    </lineage>
</organism>
<dbReference type="CDD" id="cd12148">
    <property type="entry name" value="fungal_TF_MHR"/>
    <property type="match status" value="1"/>
</dbReference>
<keyword evidence="1" id="KW-0805">Transcription regulation</keyword>
<feature type="region of interest" description="Disordered" evidence="5">
    <location>
        <begin position="124"/>
        <end position="249"/>
    </location>
</feature>